<dbReference type="EMBL" id="BDLS01000001">
    <property type="protein sequence ID" value="GAV93138.1"/>
    <property type="molecule type" value="Genomic_DNA"/>
</dbReference>
<name>A0A1Q3DLS0_9VIRU</name>
<organism evidence="1">
    <name type="scientific">Chionoecetes opilio bacilliform virus</name>
    <dbReference type="NCBI Taxonomy" id="1825681"/>
    <lineage>
        <taxon>Viruses</taxon>
        <taxon>Viruses incertae sedis</taxon>
        <taxon>Naldaviricetes</taxon>
        <taxon>Nimaviridae</taxon>
    </lineage>
</organism>
<reference evidence="1" key="1">
    <citation type="submission" date="2017-01" db="EMBL/GenBank/DDBJ databases">
        <title>Draft genome sequence of uncultured bacilliform virus purified from snow crab.</title>
        <authorList>
            <person name="Takano T."/>
        </authorList>
    </citation>
    <scope>NUCLEOTIDE SEQUENCE</scope>
    <source>
        <strain evidence="1">Isolate_1</strain>
    </source>
</reference>
<sequence>MIYIYIHMAGNRTETILSVVANAIIDLEKGMTRSCDNIDECLMLRVNDLNNRMRQTDKRATSISMSNIRTTSPLLETADAGLTAKKQYAELVALNIKTHYEYACTSLGILLDGLKSVVIDNDGSTEPPILLHRPHPLGRVKPPPISEFVEALHTALGDTQPEAEMISIALKALHAEMNAFKRENSINNAYNVEHAASSTPVEVVVLQGDTVTRALLQEDWTDQGDQNVLGMVARRPVKEGVAWRPTYDPADEDQHKFQFETLWGNNNISIQTLTSLLTRAIIPGITLSNFLLCMSSHLRCTILSVKEILFDGTGTKRSIYFNSDDPLAFWYTWLVLYDKLEWFMLVSRFYIFMYAGKDNFLDNTIDKCITSTLARAAESLPPWLMLEEWCDSLMYWPQEIKNYTEGEEVILEKSITVKNLLSTAILVNSNTIHPFFKNSVEDQAVFHRLNIESAFFCFSILLGRALDEEDEGVKMLVSSTESKKKTLPCSSIDVPYALGIIPISSHSTMLSKQDTKCDNVGLCPFLSNQTYHLRKIWNMECCSPGNAQSKLENMAIVTNVLSAMTPVLFTRPSLGKQDSEKEWLSLKILTCCEAPSIIKQVWLQGMDGATVERDELTKARIAKTEKTSIGTASGICERWRTRKIKREEAWDNIHGYNKDVINNINNDNTISALNAEHAMWTTAVWKNATSLILSKLTTCPDDTL</sequence>
<accession>A0A1Q3DLS0</accession>
<gene>
    <name evidence="1" type="ORF">SCV_014</name>
</gene>
<comment type="caution">
    <text evidence="1">The sequence shown here is derived from an EMBL/GenBank/DDBJ whole genome shotgun (WGS) entry which is preliminary data.</text>
</comment>
<evidence type="ECO:0000313" key="1">
    <source>
        <dbReference type="EMBL" id="GAV93138.1"/>
    </source>
</evidence>
<protein>
    <submittedName>
        <fullName evidence="1">Capsid protein</fullName>
    </submittedName>
</protein>
<proteinExistence type="predicted"/>